<reference evidence="1 2" key="1">
    <citation type="journal article" date="2014" name="Int. J. Syst. Evol. Microbiol.">
        <title>Arthrobacter pityocampae sp. nov., isolated from Thaumetopoea pityocampa (Lep., Thaumetopoeidae).</title>
        <authorList>
            <person name="Ince I.A."/>
            <person name="Demirbag Z."/>
            <person name="Kati H."/>
        </authorList>
    </citation>
    <scope>NUCLEOTIDE SEQUENCE [LARGE SCALE GENOMIC DNA]</scope>
    <source>
        <strain evidence="1 2">Tp2</strain>
    </source>
</reference>
<sequence length="205" mass="23315">MKNRAAGSAEALRDREPRAFRATAYYRRSRWRHRRERAFSYDVLRSDGTVDQDIDLVKVMYRGSAADFAVTEAGMMEHTPETGTGPWIADSYGMPVDGPDWIQFMAEEREKHARAKAVVAVRATRVTEEHRTLILRRIVPRTYLAFDVRYADGTVRHDVNLDAELKGARYPADLQATERGARAAIGVWADYPYGRPLRADGSPDR</sequence>
<gene>
    <name evidence="1" type="ORF">C4K88_05680</name>
</gene>
<comment type="caution">
    <text evidence="1">The sequence shown here is derived from an EMBL/GenBank/DDBJ whole genome shotgun (WGS) entry which is preliminary data.</text>
</comment>
<dbReference type="OrthoDB" id="4947585at2"/>
<protein>
    <submittedName>
        <fullName evidence="1">Uncharacterized protein</fullName>
    </submittedName>
</protein>
<accession>A0A2S5J025</accession>
<keyword evidence="2" id="KW-1185">Reference proteome</keyword>
<dbReference type="RefSeq" id="WP_104120647.1">
    <property type="nucleotide sequence ID" value="NZ_PRKW01000002.1"/>
</dbReference>
<proteinExistence type="predicted"/>
<dbReference type="EMBL" id="PRKW01000002">
    <property type="protein sequence ID" value="PPB50154.1"/>
    <property type="molecule type" value="Genomic_DNA"/>
</dbReference>
<name>A0A2S5J025_9MICC</name>
<organism evidence="1 2">
    <name type="scientific">Arthrobacter pityocampae</name>
    <dbReference type="NCBI Taxonomy" id="547334"/>
    <lineage>
        <taxon>Bacteria</taxon>
        <taxon>Bacillati</taxon>
        <taxon>Actinomycetota</taxon>
        <taxon>Actinomycetes</taxon>
        <taxon>Micrococcales</taxon>
        <taxon>Micrococcaceae</taxon>
        <taxon>Arthrobacter</taxon>
    </lineage>
</organism>
<evidence type="ECO:0000313" key="2">
    <source>
        <dbReference type="Proteomes" id="UP000239297"/>
    </source>
</evidence>
<evidence type="ECO:0000313" key="1">
    <source>
        <dbReference type="EMBL" id="PPB50154.1"/>
    </source>
</evidence>
<dbReference type="Proteomes" id="UP000239297">
    <property type="component" value="Unassembled WGS sequence"/>
</dbReference>
<dbReference type="AlphaFoldDB" id="A0A2S5J025"/>